<protein>
    <submittedName>
        <fullName evidence="1">Uncharacterized protein</fullName>
    </submittedName>
</protein>
<evidence type="ECO:0000313" key="2">
    <source>
        <dbReference type="Proteomes" id="UP000235145"/>
    </source>
</evidence>
<comment type="caution">
    <text evidence="1">The sequence shown here is derived from an EMBL/GenBank/DDBJ whole genome shotgun (WGS) entry which is preliminary data.</text>
</comment>
<dbReference type="AlphaFoldDB" id="A0A9R1VLC9"/>
<keyword evidence="2" id="KW-1185">Reference proteome</keyword>
<accession>A0A9R1VLC9</accession>
<name>A0A9R1VLC9_LACSA</name>
<reference evidence="1 2" key="1">
    <citation type="journal article" date="2017" name="Nat. Commun.">
        <title>Genome assembly with in vitro proximity ligation data and whole-genome triplication in lettuce.</title>
        <authorList>
            <person name="Reyes-Chin-Wo S."/>
            <person name="Wang Z."/>
            <person name="Yang X."/>
            <person name="Kozik A."/>
            <person name="Arikit S."/>
            <person name="Song C."/>
            <person name="Xia L."/>
            <person name="Froenicke L."/>
            <person name="Lavelle D.O."/>
            <person name="Truco M.J."/>
            <person name="Xia R."/>
            <person name="Zhu S."/>
            <person name="Xu C."/>
            <person name="Xu H."/>
            <person name="Xu X."/>
            <person name="Cox K."/>
            <person name="Korf I."/>
            <person name="Meyers B.C."/>
            <person name="Michelmore R.W."/>
        </authorList>
    </citation>
    <scope>NUCLEOTIDE SEQUENCE [LARGE SCALE GENOMIC DNA]</scope>
    <source>
        <strain evidence="2">cv. Salinas</strain>
        <tissue evidence="1">Seedlings</tissue>
    </source>
</reference>
<gene>
    <name evidence="1" type="ORF">LSAT_V11C500287750</name>
</gene>
<proteinExistence type="predicted"/>
<dbReference type="EMBL" id="NBSK02000005">
    <property type="protein sequence ID" value="KAJ0208385.1"/>
    <property type="molecule type" value="Genomic_DNA"/>
</dbReference>
<sequence>MFYFYWKDREEVFLKPDPLTPNINLYAPTPLKRTLEIFFRLISANQMSRILKQSRDITIDFHPLFSSISLLSPKSTLLTGDGHSGRREDREEILVIFTAAVILFQQDAKKLVHVMMLAELSRREGDANIKPDPDIDVFMKAAATEG</sequence>
<organism evidence="1 2">
    <name type="scientific">Lactuca sativa</name>
    <name type="common">Garden lettuce</name>
    <dbReference type="NCBI Taxonomy" id="4236"/>
    <lineage>
        <taxon>Eukaryota</taxon>
        <taxon>Viridiplantae</taxon>
        <taxon>Streptophyta</taxon>
        <taxon>Embryophyta</taxon>
        <taxon>Tracheophyta</taxon>
        <taxon>Spermatophyta</taxon>
        <taxon>Magnoliopsida</taxon>
        <taxon>eudicotyledons</taxon>
        <taxon>Gunneridae</taxon>
        <taxon>Pentapetalae</taxon>
        <taxon>asterids</taxon>
        <taxon>campanulids</taxon>
        <taxon>Asterales</taxon>
        <taxon>Asteraceae</taxon>
        <taxon>Cichorioideae</taxon>
        <taxon>Cichorieae</taxon>
        <taxon>Lactucinae</taxon>
        <taxon>Lactuca</taxon>
    </lineage>
</organism>
<dbReference type="Proteomes" id="UP000235145">
    <property type="component" value="Unassembled WGS sequence"/>
</dbReference>
<evidence type="ECO:0000313" key="1">
    <source>
        <dbReference type="EMBL" id="KAJ0208385.1"/>
    </source>
</evidence>